<dbReference type="PROSITE" id="PS51900">
    <property type="entry name" value="CB"/>
    <property type="match status" value="1"/>
</dbReference>
<dbReference type="GO" id="GO:0005737">
    <property type="term" value="C:cytoplasm"/>
    <property type="evidence" value="ECO:0007669"/>
    <property type="project" value="UniProtKB-SubCell"/>
</dbReference>
<evidence type="ECO:0000256" key="8">
    <source>
        <dbReference type="ARBA" id="ARBA00038613"/>
    </source>
</evidence>
<dbReference type="AlphaFoldDB" id="A0A1I5XUM1"/>
<dbReference type="NCBIfam" id="TIGR02249">
    <property type="entry name" value="integrase_gron"/>
    <property type="match status" value="1"/>
</dbReference>
<dbReference type="InterPro" id="IPR013762">
    <property type="entry name" value="Integrase-like_cat_sf"/>
</dbReference>
<comment type="subcellular location">
    <subcellularLocation>
        <location evidence="1">Cytoplasm</location>
    </subcellularLocation>
</comment>
<organism evidence="12 13">
    <name type="scientific">Enterovibrio norvegicus DSM 15893</name>
    <dbReference type="NCBI Taxonomy" id="1121869"/>
    <lineage>
        <taxon>Bacteria</taxon>
        <taxon>Pseudomonadati</taxon>
        <taxon>Pseudomonadota</taxon>
        <taxon>Gammaproteobacteria</taxon>
        <taxon>Vibrionales</taxon>
        <taxon>Vibrionaceae</taxon>
        <taxon>Enterovibrio</taxon>
    </lineage>
</organism>
<evidence type="ECO:0000256" key="2">
    <source>
        <dbReference type="ARBA" id="ARBA00008857"/>
    </source>
</evidence>
<dbReference type="PANTHER" id="PTHR30349">
    <property type="entry name" value="PHAGE INTEGRASE-RELATED"/>
    <property type="match status" value="1"/>
</dbReference>
<dbReference type="InterPro" id="IPR044068">
    <property type="entry name" value="CB"/>
</dbReference>
<dbReference type="EMBL" id="FOWR01000076">
    <property type="protein sequence ID" value="SFQ35566.1"/>
    <property type="molecule type" value="Genomic_DNA"/>
</dbReference>
<dbReference type="InterPro" id="IPR011010">
    <property type="entry name" value="DNA_brk_join_enz"/>
</dbReference>
<keyword evidence="3" id="KW-0963">Cytoplasm</keyword>
<gene>
    <name evidence="12" type="ORF">SAMN03084138_04837</name>
</gene>
<dbReference type="OrthoDB" id="9801717at2"/>
<evidence type="ECO:0000256" key="1">
    <source>
        <dbReference type="ARBA" id="ARBA00004496"/>
    </source>
</evidence>
<dbReference type="InterPro" id="IPR010998">
    <property type="entry name" value="Integrase_recombinase_N"/>
</dbReference>
<dbReference type="GO" id="GO:0003677">
    <property type="term" value="F:DNA binding"/>
    <property type="evidence" value="ECO:0007669"/>
    <property type="project" value="UniProtKB-UniRule"/>
</dbReference>
<feature type="domain" description="Tyr recombinase" evidence="10">
    <location>
        <begin position="101"/>
        <end position="315"/>
    </location>
</feature>
<dbReference type="PANTHER" id="PTHR30349:SF64">
    <property type="entry name" value="PROPHAGE INTEGRASE INTD-RELATED"/>
    <property type="match status" value="1"/>
</dbReference>
<dbReference type="GeneID" id="35870085"/>
<proteinExistence type="inferred from homology"/>
<evidence type="ECO:0000256" key="7">
    <source>
        <dbReference type="ARBA" id="ARBA00037721"/>
    </source>
</evidence>
<dbReference type="PROSITE" id="PS51898">
    <property type="entry name" value="TYR_RECOMBINASE"/>
    <property type="match status" value="1"/>
</dbReference>
<comment type="similarity">
    <text evidence="2">Belongs to the 'phage' integrase family.</text>
</comment>
<protein>
    <submittedName>
        <fullName evidence="12">Integron integrase</fullName>
    </submittedName>
</protein>
<dbReference type="RefSeq" id="WP_017010847.1">
    <property type="nucleotide sequence ID" value="NZ_FOWR01000076.1"/>
</dbReference>
<dbReference type="Gene3D" id="1.10.150.130">
    <property type="match status" value="1"/>
</dbReference>
<evidence type="ECO:0000256" key="4">
    <source>
        <dbReference type="ARBA" id="ARBA00022908"/>
    </source>
</evidence>
<evidence type="ECO:0000256" key="9">
    <source>
        <dbReference type="PROSITE-ProRule" id="PRU01248"/>
    </source>
</evidence>
<evidence type="ECO:0000256" key="6">
    <source>
        <dbReference type="ARBA" id="ARBA00023172"/>
    </source>
</evidence>
<evidence type="ECO:0000256" key="3">
    <source>
        <dbReference type="ARBA" id="ARBA00022490"/>
    </source>
</evidence>
<dbReference type="InterPro" id="IPR011946">
    <property type="entry name" value="Integrase_integron-type"/>
</dbReference>
<evidence type="ECO:0000313" key="12">
    <source>
        <dbReference type="EMBL" id="SFQ35566.1"/>
    </source>
</evidence>
<dbReference type="Proteomes" id="UP000182692">
    <property type="component" value="Unassembled WGS sequence"/>
</dbReference>
<name>A0A1I5XUM1_9GAMM</name>
<dbReference type="InterPro" id="IPR050090">
    <property type="entry name" value="Tyrosine_recombinase_XerCD"/>
</dbReference>
<dbReference type="STRING" id="1121869.SAMN03084138_04837"/>
<keyword evidence="5 9" id="KW-0238">DNA-binding</keyword>
<evidence type="ECO:0000313" key="13">
    <source>
        <dbReference type="Proteomes" id="UP000182692"/>
    </source>
</evidence>
<dbReference type="FunFam" id="1.10.443.10:FF:000007">
    <property type="entry name" value="Tyrosine recombinase XerC"/>
    <property type="match status" value="1"/>
</dbReference>
<sequence length="320" mass="36853">MKSLFLTAISEQMYKRRYSKRTIKTYLHWIAEYIRFHDKKHPSTMGDTEVESFLSDLVNRKNVAANTQAVALNSLVFLYREILKSPLSQSLNFVSSQKKQKLPVVLTHQEIKRFLEGCDTKHHLPCALMYGSGLRIIETVRLRVQDIDFDYRCIKVIDGKGGKNRVVTLAPELFDALRLQIKHAEYCLSLDNANPAFSGVWMPHRLREKYQHESRSLPWQYLFPSNKLSIDPESGLARRHHLDEKQIQRSVRKTAIQVGIKKHVTPHTLRHSFATHLLQSGADIRTVQAQLGHTDVRTTQIYTHILQNGAHGVTSPLSRI</sequence>
<evidence type="ECO:0000259" key="11">
    <source>
        <dbReference type="PROSITE" id="PS51900"/>
    </source>
</evidence>
<dbReference type="GO" id="GO:0015074">
    <property type="term" value="P:DNA integration"/>
    <property type="evidence" value="ECO:0007669"/>
    <property type="project" value="UniProtKB-KW"/>
</dbReference>
<dbReference type="SUPFAM" id="SSF56349">
    <property type="entry name" value="DNA breaking-rejoining enzymes"/>
    <property type="match status" value="1"/>
</dbReference>
<evidence type="ECO:0000256" key="5">
    <source>
        <dbReference type="ARBA" id="ARBA00023125"/>
    </source>
</evidence>
<dbReference type="Pfam" id="PF13495">
    <property type="entry name" value="Phage_int_SAM_4"/>
    <property type="match status" value="1"/>
</dbReference>
<comment type="function">
    <text evidence="7">Site-specific tyrosine recombinase, which acts by catalyzing the cutting and rejoining of the recombining DNA molecules. The XerC-XerD complex is essential to convert dimers of the bacterial chromosome into monomers to permit their segregation at cell division. It also contributes to the segregational stability of plasmids.</text>
</comment>
<accession>A0A1I5XUM1</accession>
<dbReference type="InterPro" id="IPR004107">
    <property type="entry name" value="Integrase_SAM-like_N"/>
</dbReference>
<reference evidence="12 13" key="1">
    <citation type="submission" date="2016-10" db="EMBL/GenBank/DDBJ databases">
        <authorList>
            <person name="de Groot N.N."/>
        </authorList>
    </citation>
    <scope>NUCLEOTIDE SEQUENCE [LARGE SCALE GENOMIC DNA]</scope>
    <source>
        <strain evidence="12 13">DSM 15893</strain>
    </source>
</reference>
<dbReference type="Gene3D" id="1.10.443.10">
    <property type="entry name" value="Intergrase catalytic core"/>
    <property type="match status" value="1"/>
</dbReference>
<evidence type="ECO:0000259" key="10">
    <source>
        <dbReference type="PROSITE" id="PS51898"/>
    </source>
</evidence>
<dbReference type="GO" id="GO:0006310">
    <property type="term" value="P:DNA recombination"/>
    <property type="evidence" value="ECO:0007669"/>
    <property type="project" value="UniProtKB-KW"/>
</dbReference>
<dbReference type="InterPro" id="IPR002104">
    <property type="entry name" value="Integrase_catalytic"/>
</dbReference>
<dbReference type="Pfam" id="PF00589">
    <property type="entry name" value="Phage_integrase"/>
    <property type="match status" value="1"/>
</dbReference>
<comment type="subunit">
    <text evidence="8">Forms a cyclic heterotetrameric complex composed of two molecules of XerC and two molecules of XerD.</text>
</comment>
<keyword evidence="6" id="KW-0233">DNA recombination</keyword>
<feature type="domain" description="Core-binding (CB)" evidence="11">
    <location>
        <begin position="1"/>
        <end position="83"/>
    </location>
</feature>
<keyword evidence="4" id="KW-0229">DNA integration</keyword>